<dbReference type="Proteomes" id="UP000663859">
    <property type="component" value="Unassembled WGS sequence"/>
</dbReference>
<dbReference type="EMBL" id="CAJNOB010000034">
    <property type="protein sequence ID" value="CAF0700942.1"/>
    <property type="molecule type" value="Genomic_DNA"/>
</dbReference>
<protein>
    <submittedName>
        <fullName evidence="1">Uncharacterized protein</fullName>
    </submittedName>
</protein>
<gene>
    <name evidence="1" type="ORF">MPNT_40084</name>
</gene>
<dbReference type="AlphaFoldDB" id="A0A8J2BUZ5"/>
<comment type="caution">
    <text evidence="1">The sequence shown here is derived from an EMBL/GenBank/DDBJ whole genome shotgun (WGS) entry which is preliminary data.</text>
</comment>
<evidence type="ECO:0000313" key="1">
    <source>
        <dbReference type="EMBL" id="CAF0700942.1"/>
    </source>
</evidence>
<evidence type="ECO:0000313" key="2">
    <source>
        <dbReference type="Proteomes" id="UP000663859"/>
    </source>
</evidence>
<accession>A0A8J2BUZ5</accession>
<organism evidence="1 2">
    <name type="scientific">Candidatus Methylacidithermus pantelleriae</name>
    <dbReference type="NCBI Taxonomy" id="2744239"/>
    <lineage>
        <taxon>Bacteria</taxon>
        <taxon>Pseudomonadati</taxon>
        <taxon>Verrucomicrobiota</taxon>
        <taxon>Methylacidiphilae</taxon>
        <taxon>Methylacidiphilales</taxon>
        <taxon>Methylacidiphilaceae</taxon>
        <taxon>Candidatus Methylacidithermus</taxon>
    </lineage>
</organism>
<keyword evidence="2" id="KW-1185">Reference proteome</keyword>
<name>A0A8J2BUZ5_9BACT</name>
<reference evidence="1" key="1">
    <citation type="submission" date="2021-02" db="EMBL/GenBank/DDBJ databases">
        <authorList>
            <person name="Cremers G."/>
            <person name="Picone N."/>
        </authorList>
    </citation>
    <scope>NUCLEOTIDE SEQUENCE</scope>
    <source>
        <strain evidence="1">PQ17</strain>
    </source>
</reference>
<proteinExistence type="predicted"/>
<sequence>MHQPLLVFSVNARLSFLAMGELFGASLGSDHFYGPEG</sequence>